<evidence type="ECO:0000313" key="3">
    <source>
        <dbReference type="Proteomes" id="UP000308768"/>
    </source>
</evidence>
<evidence type="ECO:0008006" key="4">
    <source>
        <dbReference type="Google" id="ProtNLM"/>
    </source>
</evidence>
<dbReference type="AlphaFoldDB" id="A0A4U0XGB4"/>
<evidence type="ECO:0000256" key="1">
    <source>
        <dbReference type="SAM" id="MobiDB-lite"/>
    </source>
</evidence>
<protein>
    <recommendedName>
        <fullName evidence="4">EthD domain-containing protein</fullName>
    </recommendedName>
</protein>
<keyword evidence="3" id="KW-1185">Reference proteome</keyword>
<dbReference type="Proteomes" id="UP000308768">
    <property type="component" value="Unassembled WGS sequence"/>
</dbReference>
<proteinExistence type="predicted"/>
<dbReference type="OrthoDB" id="2851338at2759"/>
<gene>
    <name evidence="2" type="ORF">B0A49_02989</name>
</gene>
<feature type="region of interest" description="Disordered" evidence="1">
    <location>
        <begin position="196"/>
        <end position="219"/>
    </location>
</feature>
<feature type="compositionally biased region" description="Basic and acidic residues" evidence="1">
    <location>
        <begin position="205"/>
        <end position="219"/>
    </location>
</feature>
<reference evidence="2 3" key="1">
    <citation type="submission" date="2017-03" db="EMBL/GenBank/DDBJ databases">
        <title>Genomes of endolithic fungi from Antarctica.</title>
        <authorList>
            <person name="Coleine C."/>
            <person name="Masonjones S."/>
            <person name="Stajich J.E."/>
        </authorList>
    </citation>
    <scope>NUCLEOTIDE SEQUENCE [LARGE SCALE GENOMIC DNA]</scope>
    <source>
        <strain evidence="2 3">CCFEE 5187</strain>
    </source>
</reference>
<accession>A0A4U0XGB4</accession>
<sequence length="219" mass="24706">MPTSGLLYVYSKIICPTLSPARFAQRYEEVHIPDIFKTSGIKTAYHYLTASLSPEAIDRPYLALYPLEDLHSLRTDDLKGIPVHHDILPGTKAIFDVAEFDTRYYAHVQTFETDGAKPGAANLVISADFTPAEGGENDFDPWYRQEHLHKLAKCPGYRQTRRSEKKRLLEPPMFLALHEFEGKGLKQLGKSVAETVTGTTGDTADDSRRVLKKRKEDEP</sequence>
<evidence type="ECO:0000313" key="2">
    <source>
        <dbReference type="EMBL" id="TKA74538.1"/>
    </source>
</evidence>
<organism evidence="2 3">
    <name type="scientific">Cryomyces minteri</name>
    <dbReference type="NCBI Taxonomy" id="331657"/>
    <lineage>
        <taxon>Eukaryota</taxon>
        <taxon>Fungi</taxon>
        <taxon>Dikarya</taxon>
        <taxon>Ascomycota</taxon>
        <taxon>Pezizomycotina</taxon>
        <taxon>Dothideomycetes</taxon>
        <taxon>Dothideomycetes incertae sedis</taxon>
        <taxon>Cryomyces</taxon>
    </lineage>
</organism>
<name>A0A4U0XGB4_9PEZI</name>
<dbReference type="EMBL" id="NAJN01000352">
    <property type="protein sequence ID" value="TKA74538.1"/>
    <property type="molecule type" value="Genomic_DNA"/>
</dbReference>
<comment type="caution">
    <text evidence="2">The sequence shown here is derived from an EMBL/GenBank/DDBJ whole genome shotgun (WGS) entry which is preliminary data.</text>
</comment>